<feature type="binding site" evidence="9">
    <location>
        <position position="351"/>
    </location>
    <ligand>
        <name>ATP</name>
        <dbReference type="ChEBI" id="CHEBI:30616"/>
    </ligand>
</feature>
<keyword evidence="12" id="KW-1185">Reference proteome</keyword>
<dbReference type="EMBL" id="SORZ01000002">
    <property type="protein sequence ID" value="TPW33968.1"/>
    <property type="molecule type" value="Genomic_DNA"/>
</dbReference>
<evidence type="ECO:0000256" key="5">
    <source>
        <dbReference type="ARBA" id="ARBA00022840"/>
    </source>
</evidence>
<dbReference type="GO" id="GO:0016887">
    <property type="term" value="F:ATP hydrolysis activity"/>
    <property type="evidence" value="ECO:0007669"/>
    <property type="project" value="InterPro"/>
</dbReference>
<dbReference type="Proteomes" id="UP000315037">
    <property type="component" value="Unassembled WGS sequence"/>
</dbReference>
<reference evidence="11 12" key="1">
    <citation type="submission" date="2019-03" db="EMBL/GenBank/DDBJ databases">
        <title>The complete genome sequence of Neokomagataea sp. Jb2 NBRC113641.</title>
        <authorList>
            <person name="Chua K.-O."/>
            <person name="Chan K.-G."/>
            <person name="See-Too W.-S."/>
        </authorList>
    </citation>
    <scope>NUCLEOTIDE SEQUENCE [LARGE SCALE GENOMIC DNA]</scope>
    <source>
        <strain evidence="11 12">Jb2</strain>
    </source>
</reference>
<comment type="function">
    <text evidence="8">Molecular chaperone. Has ATPase activity.</text>
</comment>
<feature type="binding site" evidence="9">
    <location>
        <position position="54"/>
    </location>
    <ligand>
        <name>ATP</name>
        <dbReference type="ChEBI" id="CHEBI:30616"/>
    </ligand>
</feature>
<evidence type="ECO:0000313" key="11">
    <source>
        <dbReference type="EMBL" id="TPW33968.1"/>
    </source>
</evidence>
<dbReference type="GO" id="GO:0005737">
    <property type="term" value="C:cytoplasm"/>
    <property type="evidence" value="ECO:0007669"/>
    <property type="project" value="UniProtKB-SubCell"/>
</dbReference>
<dbReference type="AlphaFoldDB" id="A0A506UKW6"/>
<dbReference type="GO" id="GO:0005524">
    <property type="term" value="F:ATP binding"/>
    <property type="evidence" value="ECO:0007669"/>
    <property type="project" value="UniProtKB-UniRule"/>
</dbReference>
<dbReference type="Gene3D" id="1.20.120.790">
    <property type="entry name" value="Heat shock protein 90, C-terminal domain"/>
    <property type="match status" value="1"/>
</dbReference>
<dbReference type="InterPro" id="IPR037196">
    <property type="entry name" value="HSP90_C"/>
</dbReference>
<keyword evidence="3 8" id="KW-0963">Cytoplasm</keyword>
<dbReference type="Pfam" id="PF00183">
    <property type="entry name" value="HSP90"/>
    <property type="match status" value="1"/>
</dbReference>
<comment type="similarity">
    <text evidence="2 8">Belongs to the heat shock protein 90 family.</text>
</comment>
<dbReference type="CDD" id="cd16927">
    <property type="entry name" value="HATPase_Hsp90-like"/>
    <property type="match status" value="1"/>
</dbReference>
<dbReference type="InterPro" id="IPR001404">
    <property type="entry name" value="Hsp90_fam"/>
</dbReference>
<feature type="compositionally biased region" description="Basic and acidic residues" evidence="10">
    <location>
        <begin position="1"/>
        <end position="13"/>
    </location>
</feature>
<evidence type="ECO:0000256" key="4">
    <source>
        <dbReference type="ARBA" id="ARBA00022741"/>
    </source>
</evidence>
<dbReference type="PROSITE" id="PS00298">
    <property type="entry name" value="HSP90"/>
    <property type="match status" value="1"/>
</dbReference>
<dbReference type="RefSeq" id="WP_165600662.1">
    <property type="nucleotide sequence ID" value="NZ_SORZ01000002.1"/>
</dbReference>
<dbReference type="NCBIfam" id="NF003555">
    <property type="entry name" value="PRK05218.1"/>
    <property type="match status" value="1"/>
</dbReference>
<organism evidence="11 12">
    <name type="scientific">Oecophyllibacter saccharovorans</name>
    <dbReference type="NCBI Taxonomy" id="2558360"/>
    <lineage>
        <taxon>Bacteria</taxon>
        <taxon>Pseudomonadati</taxon>
        <taxon>Pseudomonadota</taxon>
        <taxon>Alphaproteobacteria</taxon>
        <taxon>Acetobacterales</taxon>
        <taxon>Acetobacteraceae</taxon>
        <taxon>Oecophyllibacter</taxon>
    </lineage>
</organism>
<feature type="region of interest" description="C" evidence="8">
    <location>
        <begin position="564"/>
        <end position="641"/>
    </location>
</feature>
<feature type="binding site" evidence="9">
    <location>
        <position position="99"/>
    </location>
    <ligand>
        <name>ATP</name>
        <dbReference type="ChEBI" id="CHEBI:30616"/>
    </ligand>
</feature>
<dbReference type="PRINTS" id="PR00775">
    <property type="entry name" value="HEATSHOCK90"/>
</dbReference>
<dbReference type="SUPFAM" id="SSF54211">
    <property type="entry name" value="Ribosomal protein S5 domain 2-like"/>
    <property type="match status" value="1"/>
</dbReference>
<comment type="subunit">
    <text evidence="8">Homodimer.</text>
</comment>
<dbReference type="SUPFAM" id="SSF110942">
    <property type="entry name" value="HSP90 C-terminal domain"/>
    <property type="match status" value="1"/>
</dbReference>
<evidence type="ECO:0000313" key="12">
    <source>
        <dbReference type="Proteomes" id="UP000315037"/>
    </source>
</evidence>
<evidence type="ECO:0000256" key="7">
    <source>
        <dbReference type="ARBA" id="ARBA00023186"/>
    </source>
</evidence>
<dbReference type="InterPro" id="IPR036890">
    <property type="entry name" value="HATPase_C_sf"/>
</dbReference>
<dbReference type="Gene3D" id="3.30.230.80">
    <property type="match status" value="1"/>
</dbReference>
<feature type="binding site" evidence="9">
    <location>
        <position position="104"/>
    </location>
    <ligand>
        <name>ATP</name>
        <dbReference type="ChEBI" id="CHEBI:30616"/>
    </ligand>
</feature>
<keyword evidence="6 8" id="KW-0346">Stress response</keyword>
<evidence type="ECO:0000256" key="8">
    <source>
        <dbReference type="HAMAP-Rule" id="MF_00505"/>
    </source>
</evidence>
<feature type="region of interest" description="Disordered" evidence="10">
    <location>
        <begin position="1"/>
        <end position="24"/>
    </location>
</feature>
<feature type="binding site" evidence="9">
    <location>
        <position position="58"/>
    </location>
    <ligand>
        <name>ATP</name>
        <dbReference type="ChEBI" id="CHEBI:30616"/>
    </ligand>
</feature>
<comment type="caution">
    <text evidence="11">The sequence shown here is derived from an EMBL/GenBank/DDBJ whole genome shotgun (WGS) entry which is preliminary data.</text>
</comment>
<name>A0A506UKW6_9PROT</name>
<evidence type="ECO:0000256" key="10">
    <source>
        <dbReference type="SAM" id="MobiDB-lite"/>
    </source>
</evidence>
<protein>
    <recommendedName>
        <fullName evidence="8">Chaperone protein HtpG</fullName>
    </recommendedName>
    <alternativeName>
        <fullName evidence="8">Heat shock protein HtpG</fullName>
    </alternativeName>
    <alternativeName>
        <fullName evidence="8">High temperature protein G</fullName>
    </alternativeName>
</protein>
<sequence>MTQDKKPDSEKTKSAKAVSGASDATEHKFSAEVERLLELVVHSLYSDREIFLRELVANAADAMDKRRFEAQTDPALALPENAGIVITPLKSTRTLTVSDDGLGMTAEDLAQNLGTIARSGTRAFGEKLGEAKPEDRPNLIGQFGVGFYSAFMVADRVTVISRRAGTDEALKWESDGKGSYTISPAHRDQPGTDVILHMKADAEEFLDPWRLRELIRKWADHISWPVRLRETGQDGKVEEQTINAGTALWMRPKAEVTQEQYTEFYRHLARAFDTPYAVMRWHAEGTTEFTALLFIPGARPFDFLEQPNRESHIQLYVRRMFITDDAHLVPNWLRFVQGVVDTDDLPLNVSREMLQSTPVLARIRKAVTRRVVNEIKSLAKTGGEEFLQFWENFGLVIKEGLWEDAEYRSAIAEFALFRTTHDEGWTTLDGYISRMKPEQEAIYYLVGDNLQAMRASAQLEGFKARGIEVLLLTDPVDSFWPERMHSYKDKVFRSVAQVRSDLEKHKVDEAALPKGEAADMAKLLPALKEALGDSVKEVRDTDRLTDSAVVLTQEGGPDLAMQRLLRRSGQAVPEVAPVLEINPRNPLIGELAERVGKGESVTDYARALLDLARVQEGEPLPDPTGFARLLTSLLAGGKAAS</sequence>
<dbReference type="InterPro" id="IPR020575">
    <property type="entry name" value="Hsp90_N"/>
</dbReference>
<dbReference type="FunFam" id="3.30.565.10:FF:000009">
    <property type="entry name" value="Molecular chaperone HtpG"/>
    <property type="match status" value="1"/>
</dbReference>
<evidence type="ECO:0000256" key="6">
    <source>
        <dbReference type="ARBA" id="ARBA00023016"/>
    </source>
</evidence>
<keyword evidence="7 8" id="KW-0143">Chaperone</keyword>
<gene>
    <name evidence="8 11" type="primary">htpG</name>
    <name evidence="11" type="ORF">E3202_05195</name>
</gene>
<dbReference type="Gene3D" id="3.30.565.10">
    <property type="entry name" value="Histidine kinase-like ATPase, C-terminal domain"/>
    <property type="match status" value="1"/>
</dbReference>
<dbReference type="Pfam" id="PF13589">
    <property type="entry name" value="HATPase_c_3"/>
    <property type="match status" value="1"/>
</dbReference>
<keyword evidence="5 8" id="KW-0067">ATP-binding</keyword>
<evidence type="ECO:0000256" key="2">
    <source>
        <dbReference type="ARBA" id="ARBA00008239"/>
    </source>
</evidence>
<feature type="binding site" evidence="9">
    <location>
        <position position="112"/>
    </location>
    <ligand>
        <name>ATP</name>
        <dbReference type="ChEBI" id="CHEBI:30616"/>
    </ligand>
</feature>
<dbReference type="HAMAP" id="MF_00505">
    <property type="entry name" value="HSP90"/>
    <property type="match status" value="1"/>
</dbReference>
<feature type="binding site" evidence="9">
    <location>
        <begin position="142"/>
        <end position="147"/>
    </location>
    <ligand>
        <name>ATP</name>
        <dbReference type="ChEBI" id="CHEBI:30616"/>
    </ligand>
</feature>
<feature type="binding site" evidence="9">
    <location>
        <begin position="119"/>
        <end position="120"/>
    </location>
    <ligand>
        <name>ATP</name>
        <dbReference type="ChEBI" id="CHEBI:30616"/>
    </ligand>
</feature>
<dbReference type="SUPFAM" id="SSF55874">
    <property type="entry name" value="ATPase domain of HSP90 chaperone/DNA topoisomerase II/histidine kinase"/>
    <property type="match status" value="1"/>
</dbReference>
<dbReference type="InterPro" id="IPR019805">
    <property type="entry name" value="Heat_shock_protein_90_CS"/>
</dbReference>
<dbReference type="Gene3D" id="3.40.50.11260">
    <property type="match status" value="1"/>
</dbReference>
<dbReference type="GO" id="GO:0051082">
    <property type="term" value="F:unfolded protein binding"/>
    <property type="evidence" value="ECO:0007669"/>
    <property type="project" value="UniProtKB-UniRule"/>
</dbReference>
<accession>A0A506UKW6</accession>
<proteinExistence type="inferred from homology"/>
<evidence type="ECO:0000256" key="9">
    <source>
        <dbReference type="PIRSR" id="PIRSR002583-1"/>
    </source>
</evidence>
<evidence type="ECO:0000256" key="1">
    <source>
        <dbReference type="ARBA" id="ARBA00004496"/>
    </source>
</evidence>
<comment type="caution">
    <text evidence="8">Lacks conserved residue(s) required for the propagation of feature annotation.</text>
</comment>
<dbReference type="InterPro" id="IPR020568">
    <property type="entry name" value="Ribosomal_Su5_D2-typ_SF"/>
</dbReference>
<feature type="region of interest" description="A; substrate-binding" evidence="8">
    <location>
        <begin position="1"/>
        <end position="351"/>
    </location>
</feature>
<dbReference type="PANTHER" id="PTHR11528">
    <property type="entry name" value="HEAT SHOCK PROTEIN 90 FAMILY MEMBER"/>
    <property type="match status" value="1"/>
</dbReference>
<dbReference type="PIRSF" id="PIRSF002583">
    <property type="entry name" value="Hsp90"/>
    <property type="match status" value="1"/>
</dbReference>
<feature type="binding site" evidence="9">
    <location>
        <position position="192"/>
    </location>
    <ligand>
        <name>ATP</name>
        <dbReference type="ChEBI" id="CHEBI:30616"/>
    </ligand>
</feature>
<dbReference type="GO" id="GO:0140662">
    <property type="term" value="F:ATP-dependent protein folding chaperone"/>
    <property type="evidence" value="ECO:0007669"/>
    <property type="project" value="InterPro"/>
</dbReference>
<evidence type="ECO:0000256" key="3">
    <source>
        <dbReference type="ARBA" id="ARBA00022490"/>
    </source>
</evidence>
<comment type="subcellular location">
    <subcellularLocation>
        <location evidence="1 8">Cytoplasm</location>
    </subcellularLocation>
</comment>
<keyword evidence="4 8" id="KW-0547">Nucleotide-binding</keyword>